<name>A0A6I9RIN6_ELAGV</name>
<sequence>MAPPLLGSQHLPCGPITTLLLPFTISLSLSLSLFERMSSMSFLSMMEARLPPGFRFHPRDEELVCDYLAKKVSVDGGNDSFYGCPMIIDVDLNKCEPWDLPEMACVGGKEWYFFSLRDRKYATGQRTNRATQSGYWKATGKDRQVSRRGVLVGMRKTLVFYQGRAPKGSKTAWVMHEFRMEGPCDPPKFSFREDWVLCRVFCKSRGVASKPIAETSYEDTGSSSLPPLMDSYINFDQAPPSLEAYEQVSCFSNLPPSPASHHPNAIVPIIPLVERSLPANISAHMGGLPADMASCDKKAIRAVLNHLTKLESNPKREVHPNLNQGSLESYLAENGLCHIWNN</sequence>
<dbReference type="SUPFAM" id="SSF101941">
    <property type="entry name" value="NAC domain"/>
    <property type="match status" value="1"/>
</dbReference>
<dbReference type="Gene3D" id="2.170.150.80">
    <property type="entry name" value="NAC domain"/>
    <property type="match status" value="1"/>
</dbReference>
<organism evidence="6 7">
    <name type="scientific">Elaeis guineensis var. tenera</name>
    <name type="common">Oil palm</name>
    <dbReference type="NCBI Taxonomy" id="51953"/>
    <lineage>
        <taxon>Eukaryota</taxon>
        <taxon>Viridiplantae</taxon>
        <taxon>Streptophyta</taxon>
        <taxon>Embryophyta</taxon>
        <taxon>Tracheophyta</taxon>
        <taxon>Spermatophyta</taxon>
        <taxon>Magnoliopsida</taxon>
        <taxon>Liliopsida</taxon>
        <taxon>Arecaceae</taxon>
        <taxon>Arecoideae</taxon>
        <taxon>Cocoseae</taxon>
        <taxon>Elaeidinae</taxon>
        <taxon>Elaeis</taxon>
    </lineage>
</organism>
<dbReference type="InterPro" id="IPR003441">
    <property type="entry name" value="NAC-dom"/>
</dbReference>
<dbReference type="PANTHER" id="PTHR31744:SF21">
    <property type="entry name" value="OS08G0200600 PROTEIN"/>
    <property type="match status" value="1"/>
</dbReference>
<keyword evidence="6" id="KW-1185">Reference proteome</keyword>
<evidence type="ECO:0000256" key="1">
    <source>
        <dbReference type="ARBA" id="ARBA00023015"/>
    </source>
</evidence>
<accession>A0A6I9RIN6</accession>
<dbReference type="Proteomes" id="UP000504607">
    <property type="component" value="Chromosome 7"/>
</dbReference>
<dbReference type="AlphaFoldDB" id="A0A6I9RIN6"/>
<dbReference type="GeneID" id="105049070"/>
<dbReference type="OrthoDB" id="744205at2759"/>
<keyword evidence="1" id="KW-0805">Transcription regulation</keyword>
<keyword evidence="3" id="KW-0804">Transcription</keyword>
<dbReference type="InParanoid" id="A0A6I9RIN6"/>
<dbReference type="GO" id="GO:0003677">
    <property type="term" value="F:DNA binding"/>
    <property type="evidence" value="ECO:0007669"/>
    <property type="project" value="UniProtKB-KW"/>
</dbReference>
<dbReference type="KEGG" id="egu:105049070"/>
<dbReference type="FunCoup" id="A0A6I9RIN6">
    <property type="interactions" value="1211"/>
</dbReference>
<evidence type="ECO:0000256" key="2">
    <source>
        <dbReference type="ARBA" id="ARBA00023125"/>
    </source>
</evidence>
<dbReference type="FunFam" id="2.170.150.80:FF:000006">
    <property type="entry name" value="NAC domain-containing protein 100-like"/>
    <property type="match status" value="1"/>
</dbReference>
<dbReference type="PROSITE" id="PS51005">
    <property type="entry name" value="NAC"/>
    <property type="match status" value="1"/>
</dbReference>
<dbReference type="GO" id="GO:0006355">
    <property type="term" value="P:regulation of DNA-templated transcription"/>
    <property type="evidence" value="ECO:0007669"/>
    <property type="project" value="InterPro"/>
</dbReference>
<keyword evidence="4" id="KW-0539">Nucleus</keyword>
<dbReference type="Pfam" id="PF02365">
    <property type="entry name" value="NAM"/>
    <property type="match status" value="1"/>
</dbReference>
<dbReference type="InterPro" id="IPR036093">
    <property type="entry name" value="NAC_dom_sf"/>
</dbReference>
<evidence type="ECO:0000256" key="4">
    <source>
        <dbReference type="ARBA" id="ARBA00023242"/>
    </source>
</evidence>
<reference evidence="7" key="1">
    <citation type="submission" date="2025-08" db="UniProtKB">
        <authorList>
            <consortium name="RefSeq"/>
        </authorList>
    </citation>
    <scope>IDENTIFICATION</scope>
</reference>
<evidence type="ECO:0000259" key="5">
    <source>
        <dbReference type="PROSITE" id="PS51005"/>
    </source>
</evidence>
<protein>
    <submittedName>
        <fullName evidence="7">NAC domain-containing protein 21/22</fullName>
    </submittedName>
</protein>
<dbReference type="PANTHER" id="PTHR31744">
    <property type="entry name" value="PROTEIN CUP-SHAPED COTYLEDON 2-RELATED"/>
    <property type="match status" value="1"/>
</dbReference>
<evidence type="ECO:0000313" key="6">
    <source>
        <dbReference type="Proteomes" id="UP000504607"/>
    </source>
</evidence>
<evidence type="ECO:0000313" key="7">
    <source>
        <dbReference type="RefSeq" id="XP_010926910.2"/>
    </source>
</evidence>
<feature type="domain" description="NAC" evidence="5">
    <location>
        <begin position="50"/>
        <end position="203"/>
    </location>
</feature>
<keyword evidence="2" id="KW-0238">DNA-binding</keyword>
<dbReference type="RefSeq" id="XP_010926910.2">
    <property type="nucleotide sequence ID" value="XM_010928608.3"/>
</dbReference>
<proteinExistence type="predicted"/>
<evidence type="ECO:0000256" key="3">
    <source>
        <dbReference type="ARBA" id="ARBA00023163"/>
    </source>
</evidence>
<gene>
    <name evidence="7" type="primary">LOC105049070</name>
</gene>